<organism evidence="2 3">
    <name type="scientific">Fusarium oxysporum f. sp. lycopersici (strain 4287 / CBS 123668 / FGSC 9935 / NRRL 34936)</name>
    <name type="common">Fusarium vascular wilt of tomato</name>
    <dbReference type="NCBI Taxonomy" id="426428"/>
    <lineage>
        <taxon>Eukaryota</taxon>
        <taxon>Fungi</taxon>
        <taxon>Dikarya</taxon>
        <taxon>Ascomycota</taxon>
        <taxon>Pezizomycotina</taxon>
        <taxon>Sordariomycetes</taxon>
        <taxon>Hypocreomycetidae</taxon>
        <taxon>Hypocreales</taxon>
        <taxon>Nectriaceae</taxon>
        <taxon>Fusarium</taxon>
        <taxon>Fusarium oxysporum species complex</taxon>
    </lineage>
</organism>
<dbReference type="EMBL" id="DS231720">
    <property type="protein sequence ID" value="KNB16935.1"/>
    <property type="molecule type" value="Genomic_DNA"/>
</dbReference>
<evidence type="ECO:0000313" key="2">
    <source>
        <dbReference type="EMBL" id="KNB16935.1"/>
    </source>
</evidence>
<evidence type="ECO:0000259" key="1">
    <source>
        <dbReference type="Pfam" id="PF06985"/>
    </source>
</evidence>
<feature type="domain" description="Heterokaryon incompatibility" evidence="1">
    <location>
        <begin position="73"/>
        <end position="253"/>
    </location>
</feature>
<proteinExistence type="predicted"/>
<reference evidence="2" key="1">
    <citation type="submission" date="2007-04" db="EMBL/GenBank/DDBJ databases">
        <authorList>
            <consortium name="The Broad Institute Genome Sequencing Platform"/>
            <person name="Birren B."/>
            <person name="Lander E."/>
            <person name="Galagan J."/>
            <person name="Nusbaum C."/>
            <person name="Devon K."/>
            <person name="Ma L.-J."/>
            <person name="Jaffe D."/>
            <person name="Butler J."/>
            <person name="Alvarez P."/>
            <person name="Gnerre S."/>
            <person name="Grabherr M."/>
            <person name="Kleber M."/>
            <person name="Mauceli E."/>
            <person name="Brockman W."/>
            <person name="MacCallum I.A."/>
            <person name="Young S."/>
            <person name="LaButti K."/>
            <person name="DeCaprio D."/>
            <person name="Crawford M."/>
            <person name="Koehrsen M."/>
            <person name="Engels R."/>
            <person name="Montgomery P."/>
            <person name="Pearson M."/>
            <person name="Howarth C."/>
            <person name="Larson L."/>
            <person name="White J."/>
            <person name="O'Leary S."/>
            <person name="Kodira C."/>
            <person name="Zeng Q."/>
            <person name="Yandava C."/>
            <person name="Alvarado L."/>
            <person name="Kistler C."/>
            <person name="Shim W.-B."/>
            <person name="Kang S."/>
            <person name="Woloshuk C."/>
        </authorList>
    </citation>
    <scope>NUCLEOTIDE SEQUENCE</scope>
    <source>
        <strain evidence="2">4287</strain>
    </source>
</reference>
<dbReference type="KEGG" id="fox:FOXG_14943"/>
<dbReference type="GeneID" id="28956056"/>
<dbReference type="InterPro" id="IPR052895">
    <property type="entry name" value="HetReg/Transcr_Mod"/>
</dbReference>
<accession>A0A0J9W250</accession>
<dbReference type="AlphaFoldDB" id="A0A0J9W250"/>
<evidence type="ECO:0000313" key="3">
    <source>
        <dbReference type="Proteomes" id="UP000009097"/>
    </source>
</evidence>
<name>A0A0J9W250_FUSO4</name>
<dbReference type="OrthoDB" id="4587016at2759"/>
<dbReference type="RefSeq" id="XP_018254980.1">
    <property type="nucleotide sequence ID" value="XM_018395011.1"/>
</dbReference>
<dbReference type="Proteomes" id="UP000009097">
    <property type="component" value="Unassembled WGS sequence"/>
</dbReference>
<dbReference type="Pfam" id="PF26639">
    <property type="entry name" value="Het-6_barrel"/>
    <property type="match status" value="1"/>
</dbReference>
<dbReference type="Pfam" id="PF06985">
    <property type="entry name" value="HET"/>
    <property type="match status" value="1"/>
</dbReference>
<sequence length="678" mass="75532">MQGALTAKTHLRRLVHRQLAAKVMESFDYRTVPVPCGHIRLLCLPEAQHADSAASRLLNCYLKSVPLARPPEFTALSYVWGNSSQKTSIIINGRSLSITNTLAVALKSIKLCTAERLLWVDQICINQQDEAEKAIQVPLMGNIYSTATTTIAWLGEASQRSDEAMNYIASTGSAAIDAGIRDFKQLDTILAMQEVTPVCGSMGENVDHALSDLQQRILGLISRFGDLANLAILPALAALFDRPYFTRGWIIQEVVIPTNVSFQCGSTLVGKDAFIAAVTFYQIQFNLHRLNFLRKIQQHKAQGKPRPISENDGILMGHLEPLVPILRAQNHYHDVQKRQDLTMLSLQRRFSMTDVRFTEPIDRILGFLGLASDIEKLGFRQSVSEAYNSAWEDFHTLVVGRMCRNGDYSILEHVQAPKSSPKLPSWVPDFSKQQYPPLRSSTQAPRGGQSLPFSAGGPLATVTVKWQFDEAAKSLCLPVLIIDKLQNVGAKVGSVRGGIQEMLDYFSMSREITTFCEQSIRLQKETSWIYSTVKRATEAPWRTLSFDREPVGYSSSKQRATSRTAAGYAEYMEILPKLLAVNGGRVSVEEAVTLSGEQERQIAEMPQQVRRKVATEMRMSQLLLGEEAAGFQARLFHLEGKRTFISKEGFVGIGQQNLQVGDIVCLGLYLSVYWRGLL</sequence>
<gene>
    <name evidence="2" type="ORF">FOXG_14943</name>
</gene>
<dbReference type="PANTHER" id="PTHR24148:SF64">
    <property type="entry name" value="HETEROKARYON INCOMPATIBILITY DOMAIN-CONTAINING PROTEIN"/>
    <property type="match status" value="1"/>
</dbReference>
<reference evidence="2" key="2">
    <citation type="journal article" date="2010" name="Nature">
        <title>Comparative genomics reveals mobile pathogenicity chromosomes in Fusarium.</title>
        <authorList>
            <person name="Ma L.J."/>
            <person name="van der Does H.C."/>
            <person name="Borkovich K.A."/>
            <person name="Coleman J.J."/>
            <person name="Daboussi M.J."/>
            <person name="Di Pietro A."/>
            <person name="Dufresne M."/>
            <person name="Freitag M."/>
            <person name="Grabherr M."/>
            <person name="Henrissat B."/>
            <person name="Houterman P.M."/>
            <person name="Kang S."/>
            <person name="Shim W.B."/>
            <person name="Woloshuk C."/>
            <person name="Xie X."/>
            <person name="Xu J.R."/>
            <person name="Antoniw J."/>
            <person name="Baker S.E."/>
            <person name="Bluhm B.H."/>
            <person name="Breakspear A."/>
            <person name="Brown D.W."/>
            <person name="Butchko R.A."/>
            <person name="Chapman S."/>
            <person name="Coulson R."/>
            <person name="Coutinho P.M."/>
            <person name="Danchin E.G."/>
            <person name="Diener A."/>
            <person name="Gale L.R."/>
            <person name="Gardiner D.M."/>
            <person name="Goff S."/>
            <person name="Hammond-Kosack K.E."/>
            <person name="Hilburn K."/>
            <person name="Hua-Van A."/>
            <person name="Jonkers W."/>
            <person name="Kazan K."/>
            <person name="Kodira C.D."/>
            <person name="Koehrsen M."/>
            <person name="Kumar L."/>
            <person name="Lee Y.H."/>
            <person name="Li L."/>
            <person name="Manners J.M."/>
            <person name="Miranda-Saavedra D."/>
            <person name="Mukherjee M."/>
            <person name="Park G."/>
            <person name="Park J."/>
            <person name="Park S.Y."/>
            <person name="Proctor R.H."/>
            <person name="Regev A."/>
            <person name="Ruiz-Roldan M.C."/>
            <person name="Sain D."/>
            <person name="Sakthikumar S."/>
            <person name="Sykes S."/>
            <person name="Schwartz D.C."/>
            <person name="Turgeon B.G."/>
            <person name="Wapinski I."/>
            <person name="Yoder O."/>
            <person name="Young S."/>
            <person name="Zeng Q."/>
            <person name="Zhou S."/>
            <person name="Galagan J."/>
            <person name="Cuomo C.A."/>
            <person name="Kistler H.C."/>
            <person name="Rep M."/>
        </authorList>
    </citation>
    <scope>NUCLEOTIDE SEQUENCE [LARGE SCALE GENOMIC DNA]</scope>
    <source>
        <strain evidence="2">4287</strain>
    </source>
</reference>
<dbReference type="InterPro" id="IPR010730">
    <property type="entry name" value="HET"/>
</dbReference>
<dbReference type="PANTHER" id="PTHR24148">
    <property type="entry name" value="ANKYRIN REPEAT DOMAIN-CONTAINING PROTEIN 39 HOMOLOG-RELATED"/>
    <property type="match status" value="1"/>
</dbReference>
<protein>
    <recommendedName>
        <fullName evidence="1">Heterokaryon incompatibility domain-containing protein</fullName>
    </recommendedName>
</protein>
<dbReference type="VEuPathDB" id="FungiDB:FOXG_14943"/>